<reference evidence="1 2" key="1">
    <citation type="submission" date="2020-08" db="EMBL/GenBank/DDBJ databases">
        <authorList>
            <person name="Ren C."/>
            <person name="Gu Y."/>
            <person name="Xu Y."/>
        </authorList>
    </citation>
    <scope>NUCLEOTIDE SEQUENCE [LARGE SCALE GENOMIC DNA]</scope>
    <source>
        <strain evidence="1 2">LBM18003</strain>
    </source>
</reference>
<dbReference type="AlphaFoldDB" id="A0A7G9WJU8"/>
<protein>
    <submittedName>
        <fullName evidence="1">Uncharacterized protein</fullName>
    </submittedName>
</protein>
<proteinExistence type="predicted"/>
<dbReference type="Proteomes" id="UP000516046">
    <property type="component" value="Chromosome"/>
</dbReference>
<dbReference type="KEGG" id="caml:H6X83_04865"/>
<sequence length="312" mass="34712">MANELSINQASSTLQITSPAGASVAVRSAKEVEAMVLMAKRFPRDEVTAESKIIKACKRERLAQTATYEYPRGGTKVTGPSIRLAEVLAQNWGNIDFGWTELARDKNVDGTETSHCEAWAWDIESNTRRSIRFDVPLVRDTKRGSYALTEERDKYEMCANQAARRMRACLLNVLPGDIIEEALEECNHTLAKSEIPLETRRDNAIKSFAKIGVTQQMLEKYLGCKSSAWSPNDMYRLTKVLNSIHDGMTTPGEHFSELSAKPIAGEQQGEILKKYGAEKVEKALKLGGYGTLNDITTDTLEPFTAILDSQEE</sequence>
<evidence type="ECO:0000313" key="1">
    <source>
        <dbReference type="EMBL" id="QNO18960.1"/>
    </source>
</evidence>
<organism evidence="1 2">
    <name type="scientific">Caproicibacterium amylolyticum</name>
    <dbReference type="NCBI Taxonomy" id="2766537"/>
    <lineage>
        <taxon>Bacteria</taxon>
        <taxon>Bacillati</taxon>
        <taxon>Bacillota</taxon>
        <taxon>Clostridia</taxon>
        <taxon>Eubacteriales</taxon>
        <taxon>Oscillospiraceae</taxon>
        <taxon>Caproicibacterium</taxon>
    </lineage>
</organism>
<name>A0A7G9WJU8_9FIRM</name>
<dbReference type="RefSeq" id="WP_212508030.1">
    <property type="nucleotide sequence ID" value="NZ_CP060696.1"/>
</dbReference>
<accession>A0A7G9WJU8</accession>
<evidence type="ECO:0000313" key="2">
    <source>
        <dbReference type="Proteomes" id="UP000516046"/>
    </source>
</evidence>
<gene>
    <name evidence="1" type="ORF">H6X83_04865</name>
</gene>
<dbReference type="EMBL" id="CP060696">
    <property type="protein sequence ID" value="QNO18960.1"/>
    <property type="molecule type" value="Genomic_DNA"/>
</dbReference>
<keyword evidence="2" id="KW-1185">Reference proteome</keyword>